<dbReference type="InterPro" id="IPR028357">
    <property type="entry name" value="UDPglc_DH_bac"/>
</dbReference>
<dbReference type="InterPro" id="IPR001732">
    <property type="entry name" value="UDP-Glc/GDP-Man_DH_N"/>
</dbReference>
<name>A0ABV7Y846_9ACTN</name>
<dbReference type="SMART" id="SM00984">
    <property type="entry name" value="UDPG_MGDP_dh_C"/>
    <property type="match status" value="1"/>
</dbReference>
<evidence type="ECO:0000256" key="5">
    <source>
        <dbReference type="ARBA" id="ARBA00023027"/>
    </source>
</evidence>
<feature type="domain" description="UDP-glucose/GDP-mannose dehydrogenase C-terminal" evidence="8">
    <location>
        <begin position="349"/>
        <end position="450"/>
    </location>
</feature>
<dbReference type="PANTHER" id="PTHR43750:SF3">
    <property type="entry name" value="UDP-GLUCOSE 6-DEHYDROGENASE TUAD"/>
    <property type="match status" value="1"/>
</dbReference>
<sequence>MTVDKARKKATRARVAVTGESYTRARRRVAGSRGMSSEPRRVAVFGAGYIGLVTGACLAELGHQVVLRDVQPEKIRLLRVGEVPIFEPGLGDLLASNKERLSFTLDAAEAIRDAEVVYVCVDTPPTASGDADLSRVWAVIDTLKTVSSDRLAVLVMKSTVPVGTGDRVRAALDDAGLAHVGYAANPEFTSEGNAVSTFLHPDRVVIGAADDESARLVTALHEGVDGPVAVMDVADAEMVKLASNALLATKITFINEIATVCEATGADVETVARAIGMDPRLGPHFLKAGLGYGGSCFPKDSRALRAMASNTGHPFQLLSTVIEVNELQPRRAIQRLKNELGTLKGRRIALLGMTFKAGTDDMREAPSTIVASRLLAEGAEIRCWDPLARSVEVEPWTSTIRLASPVEAMAEADAAIVVTEWPQLKDLDWAEARKVMRNPLIFDGRNLLDPKRMRNLGFTYMSVGRR</sequence>
<gene>
    <name evidence="9" type="ORF">ACFOUW_11605</name>
</gene>
<evidence type="ECO:0000256" key="4">
    <source>
        <dbReference type="ARBA" id="ARBA00023002"/>
    </source>
</evidence>
<dbReference type="Proteomes" id="UP001595699">
    <property type="component" value="Unassembled WGS sequence"/>
</dbReference>
<dbReference type="InterPro" id="IPR008927">
    <property type="entry name" value="6-PGluconate_DH-like_C_sf"/>
</dbReference>
<evidence type="ECO:0000259" key="8">
    <source>
        <dbReference type="SMART" id="SM00984"/>
    </source>
</evidence>
<comment type="similarity">
    <text evidence="2 7">Belongs to the UDP-glucose/GDP-mannose dehydrogenase family.</text>
</comment>
<evidence type="ECO:0000256" key="7">
    <source>
        <dbReference type="PIRNR" id="PIRNR000124"/>
    </source>
</evidence>
<dbReference type="SUPFAM" id="SSF52413">
    <property type="entry name" value="UDP-glucose/GDP-mannose dehydrogenase C-terminal domain"/>
    <property type="match status" value="1"/>
</dbReference>
<dbReference type="SUPFAM" id="SSF51735">
    <property type="entry name" value="NAD(P)-binding Rossmann-fold domains"/>
    <property type="match status" value="1"/>
</dbReference>
<evidence type="ECO:0000256" key="3">
    <source>
        <dbReference type="ARBA" id="ARBA00012954"/>
    </source>
</evidence>
<dbReference type="InterPro" id="IPR014027">
    <property type="entry name" value="UDP-Glc/GDP-Man_DH_C"/>
</dbReference>
<evidence type="ECO:0000256" key="1">
    <source>
        <dbReference type="ARBA" id="ARBA00004701"/>
    </source>
</evidence>
<comment type="pathway">
    <text evidence="1">Nucleotide-sugar biosynthesis; UDP-alpha-D-glucuronate biosynthesis; UDP-alpha-D-glucuronate from UDP-alpha-D-glucose: step 1/1.</text>
</comment>
<dbReference type="PIRSF" id="PIRSF000124">
    <property type="entry name" value="UDPglc_GDPman_dh"/>
    <property type="match status" value="1"/>
</dbReference>
<evidence type="ECO:0000313" key="9">
    <source>
        <dbReference type="EMBL" id="MFC3761486.1"/>
    </source>
</evidence>
<dbReference type="InterPro" id="IPR014026">
    <property type="entry name" value="UDP-Glc/GDP-Man_DH_dimer"/>
</dbReference>
<comment type="catalytic activity">
    <reaction evidence="6 7">
        <text>UDP-alpha-D-glucose + 2 NAD(+) + H2O = UDP-alpha-D-glucuronate + 2 NADH + 3 H(+)</text>
        <dbReference type="Rhea" id="RHEA:23596"/>
        <dbReference type="ChEBI" id="CHEBI:15377"/>
        <dbReference type="ChEBI" id="CHEBI:15378"/>
        <dbReference type="ChEBI" id="CHEBI:57540"/>
        <dbReference type="ChEBI" id="CHEBI:57945"/>
        <dbReference type="ChEBI" id="CHEBI:58052"/>
        <dbReference type="ChEBI" id="CHEBI:58885"/>
        <dbReference type="EC" id="1.1.1.22"/>
    </reaction>
</comment>
<dbReference type="PANTHER" id="PTHR43750">
    <property type="entry name" value="UDP-GLUCOSE 6-DEHYDROGENASE TUAD"/>
    <property type="match status" value="1"/>
</dbReference>
<dbReference type="GO" id="GO:0016491">
    <property type="term" value="F:oxidoreductase activity"/>
    <property type="evidence" value="ECO:0007669"/>
    <property type="project" value="UniProtKB-KW"/>
</dbReference>
<keyword evidence="5 7" id="KW-0520">NAD</keyword>
<comment type="caution">
    <text evidence="9">The sequence shown here is derived from an EMBL/GenBank/DDBJ whole genome shotgun (WGS) entry which is preliminary data.</text>
</comment>
<evidence type="ECO:0000256" key="6">
    <source>
        <dbReference type="ARBA" id="ARBA00047473"/>
    </source>
</evidence>
<dbReference type="InterPro" id="IPR036220">
    <property type="entry name" value="UDP-Glc/GDP-Man_DH_C_sf"/>
</dbReference>
<proteinExistence type="inferred from homology"/>
<dbReference type="Pfam" id="PF03721">
    <property type="entry name" value="UDPG_MGDP_dh_N"/>
    <property type="match status" value="1"/>
</dbReference>
<protein>
    <recommendedName>
        <fullName evidence="3 7">UDP-glucose 6-dehydrogenase</fullName>
        <ecNumber evidence="3 7">1.1.1.22</ecNumber>
    </recommendedName>
</protein>
<organism evidence="9 10">
    <name type="scientific">Tenggerimyces flavus</name>
    <dbReference type="NCBI Taxonomy" id="1708749"/>
    <lineage>
        <taxon>Bacteria</taxon>
        <taxon>Bacillati</taxon>
        <taxon>Actinomycetota</taxon>
        <taxon>Actinomycetes</taxon>
        <taxon>Propionibacteriales</taxon>
        <taxon>Nocardioidaceae</taxon>
        <taxon>Tenggerimyces</taxon>
    </lineage>
</organism>
<dbReference type="EC" id="1.1.1.22" evidence="3 7"/>
<evidence type="ECO:0000256" key="2">
    <source>
        <dbReference type="ARBA" id="ARBA00006601"/>
    </source>
</evidence>
<dbReference type="Gene3D" id="3.40.50.720">
    <property type="entry name" value="NAD(P)-binding Rossmann-like Domain"/>
    <property type="match status" value="2"/>
</dbReference>
<dbReference type="SUPFAM" id="SSF48179">
    <property type="entry name" value="6-phosphogluconate dehydrogenase C-terminal domain-like"/>
    <property type="match status" value="1"/>
</dbReference>
<dbReference type="Pfam" id="PF00984">
    <property type="entry name" value="UDPG_MGDP_dh"/>
    <property type="match status" value="1"/>
</dbReference>
<dbReference type="NCBIfam" id="TIGR03026">
    <property type="entry name" value="NDP-sugDHase"/>
    <property type="match status" value="1"/>
</dbReference>
<dbReference type="Gene3D" id="1.20.5.100">
    <property type="entry name" value="Cytochrome c1, transmembrane anchor, C-terminal"/>
    <property type="match status" value="1"/>
</dbReference>
<dbReference type="RefSeq" id="WP_307782226.1">
    <property type="nucleotide sequence ID" value="NZ_JAFBCM010000001.1"/>
</dbReference>
<dbReference type="EMBL" id="JBHRZH010000009">
    <property type="protein sequence ID" value="MFC3761486.1"/>
    <property type="molecule type" value="Genomic_DNA"/>
</dbReference>
<dbReference type="Pfam" id="PF03720">
    <property type="entry name" value="UDPG_MGDP_dh_C"/>
    <property type="match status" value="1"/>
</dbReference>
<evidence type="ECO:0000313" key="10">
    <source>
        <dbReference type="Proteomes" id="UP001595699"/>
    </source>
</evidence>
<accession>A0ABV7Y846</accession>
<dbReference type="InterPro" id="IPR017476">
    <property type="entry name" value="UDP-Glc/GDP-Man"/>
</dbReference>
<dbReference type="InterPro" id="IPR036291">
    <property type="entry name" value="NAD(P)-bd_dom_sf"/>
</dbReference>
<keyword evidence="10" id="KW-1185">Reference proteome</keyword>
<reference evidence="10" key="1">
    <citation type="journal article" date="2019" name="Int. J. Syst. Evol. Microbiol.">
        <title>The Global Catalogue of Microorganisms (GCM) 10K type strain sequencing project: providing services to taxonomists for standard genome sequencing and annotation.</title>
        <authorList>
            <consortium name="The Broad Institute Genomics Platform"/>
            <consortium name="The Broad Institute Genome Sequencing Center for Infectious Disease"/>
            <person name="Wu L."/>
            <person name="Ma J."/>
        </authorList>
    </citation>
    <scope>NUCLEOTIDE SEQUENCE [LARGE SCALE GENOMIC DNA]</scope>
    <source>
        <strain evidence="10">CGMCC 4.7241</strain>
    </source>
</reference>
<keyword evidence="4 7" id="KW-0560">Oxidoreductase</keyword>
<dbReference type="PIRSF" id="PIRSF500134">
    <property type="entry name" value="UDPglc_DH_bac"/>
    <property type="match status" value="1"/>
</dbReference>